<protein>
    <submittedName>
        <fullName evidence="1">4504_t:CDS:1</fullName>
    </submittedName>
</protein>
<evidence type="ECO:0000313" key="1">
    <source>
        <dbReference type="EMBL" id="CAG8501760.1"/>
    </source>
</evidence>
<organism evidence="1 2">
    <name type="scientific">Dentiscutata heterogama</name>
    <dbReference type="NCBI Taxonomy" id="1316150"/>
    <lineage>
        <taxon>Eukaryota</taxon>
        <taxon>Fungi</taxon>
        <taxon>Fungi incertae sedis</taxon>
        <taxon>Mucoromycota</taxon>
        <taxon>Glomeromycotina</taxon>
        <taxon>Glomeromycetes</taxon>
        <taxon>Diversisporales</taxon>
        <taxon>Gigasporaceae</taxon>
        <taxon>Dentiscutata</taxon>
    </lineage>
</organism>
<gene>
    <name evidence="1" type="ORF">DHETER_LOCUS3040</name>
</gene>
<proteinExistence type="predicted"/>
<dbReference type="Proteomes" id="UP000789702">
    <property type="component" value="Unassembled WGS sequence"/>
</dbReference>
<comment type="caution">
    <text evidence="1">The sequence shown here is derived from an EMBL/GenBank/DDBJ whole genome shotgun (WGS) entry which is preliminary data.</text>
</comment>
<evidence type="ECO:0000313" key="2">
    <source>
        <dbReference type="Proteomes" id="UP000789702"/>
    </source>
</evidence>
<reference evidence="1" key="1">
    <citation type="submission" date="2021-06" db="EMBL/GenBank/DDBJ databases">
        <authorList>
            <person name="Kallberg Y."/>
            <person name="Tangrot J."/>
            <person name="Rosling A."/>
        </authorList>
    </citation>
    <scope>NUCLEOTIDE SEQUENCE</scope>
    <source>
        <strain evidence="1">IL203A</strain>
    </source>
</reference>
<keyword evidence="2" id="KW-1185">Reference proteome</keyword>
<sequence>APISDGCTRIYNEFITKKKTNFSYADVNDCYKSFPFDKDVASKTIDTLSGLVCGFYVFLDKAKEPPQLGFDFRPVDLKAELENFRNKSYSTLYDFTIDVKHLFYDLKDAHTLFGSYCFTTFLFHTNMTFYSVVNNGEQKIKVFDDTIDQSNIDCEVTHIDGQQALKVIYEFANNSVYASRNLGVRFNIALDRAYKFPSFAVRSEIPERPDITYTLKCDDKNVFDVKRNWNAFAQNSTLLNKFNNSNSYFDNICNPTNGITPTGPPSTSFQEIRVVPPDDFNKILEQQDKSITTIKIIDSFVSFFKMQDFGIVKFFTERPAEQNESINMLPDIIQGFKELENMGVKKVVLDLSDNTGGFVFITYFISLLLFPNTFPSFDNDIRISEQMRLAITEQYRLKTKNNIFDLTGYVNAKTLANFTSAEDFINDNIYTRGGVMDNYSNKYIDEANINAMNEQLPIF</sequence>
<feature type="non-terminal residue" evidence="1">
    <location>
        <position position="1"/>
    </location>
</feature>
<accession>A0ACA9KZ60</accession>
<dbReference type="EMBL" id="CAJVPU010002475">
    <property type="protein sequence ID" value="CAG8501760.1"/>
    <property type="molecule type" value="Genomic_DNA"/>
</dbReference>
<name>A0ACA9KZ60_9GLOM</name>